<dbReference type="GO" id="GO:0046983">
    <property type="term" value="F:protein dimerization activity"/>
    <property type="evidence" value="ECO:0007669"/>
    <property type="project" value="InterPro"/>
</dbReference>
<keyword evidence="5" id="KW-1185">Reference proteome</keyword>
<evidence type="ECO:0000259" key="2">
    <source>
        <dbReference type="Pfam" id="PF05699"/>
    </source>
</evidence>
<proteinExistence type="predicted"/>
<feature type="domain" description="hAT-like transposase RNase-H fold" evidence="3">
    <location>
        <begin position="69"/>
        <end position="116"/>
    </location>
</feature>
<dbReference type="STRING" id="4081.A0A3Q7G5F0"/>
<feature type="domain" description="HAT C-terminal dimerisation" evidence="2">
    <location>
        <begin position="170"/>
        <end position="228"/>
    </location>
</feature>
<feature type="region of interest" description="Disordered" evidence="1">
    <location>
        <begin position="124"/>
        <end position="145"/>
    </location>
</feature>
<sequence>MLSLYVPTRWNSTYLMLDTTKKFRRLLRDGSIAGSIQYEDWANVRNVTKFLEKFYELTLKVSGSRYIFVNKMIFIASVLDPRNKFVYVSFALEELLGEETGNVVNTKVEAYLRDLFAINVSKYGKGSKSQPSLSDSSDSSACGISQNVSKNSLRTKLHMKKQKNDSESLVNSPRFPVLPQLARDVLAIPMSSVASECAFSTDGRILDPFRSSLTPKCVQCLICVQDWLRQETKPICVEQ</sequence>
<dbReference type="PANTHER" id="PTHR23272:SF168">
    <property type="entry name" value="HAT-LIKE TRANSPOSASE RNASE-H FOLD DOMAIN-CONTAINING PROTEIN"/>
    <property type="match status" value="1"/>
</dbReference>
<dbReference type="InterPro" id="IPR025525">
    <property type="entry name" value="hAT-like_transposase_RNase-H"/>
</dbReference>
<dbReference type="Pfam" id="PF14372">
    <property type="entry name" value="hAT-like_RNase-H"/>
    <property type="match status" value="1"/>
</dbReference>
<reference evidence="4" key="2">
    <citation type="submission" date="2019-01" db="UniProtKB">
        <authorList>
            <consortium name="EnsemblPlants"/>
        </authorList>
    </citation>
    <scope>IDENTIFICATION</scope>
    <source>
        <strain evidence="4">cv. Heinz 1706</strain>
    </source>
</reference>
<protein>
    <recommendedName>
        <fullName evidence="6">HAT C-terminal dimerisation domain-containing protein</fullName>
    </recommendedName>
</protein>
<dbReference type="EnsemblPlants" id="Solyc04g054385.1.1">
    <property type="protein sequence ID" value="Solyc04g054385.1.1"/>
    <property type="gene ID" value="Solyc04g054385.1"/>
</dbReference>
<dbReference type="Pfam" id="PF05699">
    <property type="entry name" value="Dimer_Tnp_hAT"/>
    <property type="match status" value="1"/>
</dbReference>
<dbReference type="Gramene" id="Solyc04g054385.1.1">
    <property type="protein sequence ID" value="Solyc04g054385.1.1"/>
    <property type="gene ID" value="Solyc04g054385.1"/>
</dbReference>
<evidence type="ECO:0000313" key="5">
    <source>
        <dbReference type="Proteomes" id="UP000004994"/>
    </source>
</evidence>
<evidence type="ECO:0000313" key="4">
    <source>
        <dbReference type="EnsemblPlants" id="Solyc04g054385.1.1"/>
    </source>
</evidence>
<dbReference type="OMA" id="HECIGLE"/>
<evidence type="ECO:0000256" key="1">
    <source>
        <dbReference type="SAM" id="MobiDB-lite"/>
    </source>
</evidence>
<name>A0A3Q7G5F0_SOLLC</name>
<organism evidence="4">
    <name type="scientific">Solanum lycopersicum</name>
    <name type="common">Tomato</name>
    <name type="synonym">Lycopersicon esculentum</name>
    <dbReference type="NCBI Taxonomy" id="4081"/>
    <lineage>
        <taxon>Eukaryota</taxon>
        <taxon>Viridiplantae</taxon>
        <taxon>Streptophyta</taxon>
        <taxon>Embryophyta</taxon>
        <taxon>Tracheophyta</taxon>
        <taxon>Spermatophyta</taxon>
        <taxon>Magnoliopsida</taxon>
        <taxon>eudicotyledons</taxon>
        <taxon>Gunneridae</taxon>
        <taxon>Pentapetalae</taxon>
        <taxon>asterids</taxon>
        <taxon>lamiids</taxon>
        <taxon>Solanales</taxon>
        <taxon>Solanaceae</taxon>
        <taxon>Solanoideae</taxon>
        <taxon>Solaneae</taxon>
        <taxon>Solanum</taxon>
        <taxon>Solanum subgen. Lycopersicon</taxon>
    </lineage>
</organism>
<accession>A0A3Q7G5F0</accession>
<dbReference type="InterPro" id="IPR008906">
    <property type="entry name" value="HATC_C_dom"/>
</dbReference>
<dbReference type="AlphaFoldDB" id="A0A3Q7G5F0"/>
<reference evidence="4" key="1">
    <citation type="journal article" date="2012" name="Nature">
        <title>The tomato genome sequence provides insights into fleshy fruit evolution.</title>
        <authorList>
            <consortium name="Tomato Genome Consortium"/>
        </authorList>
    </citation>
    <scope>NUCLEOTIDE SEQUENCE [LARGE SCALE GENOMIC DNA]</scope>
    <source>
        <strain evidence="4">cv. Heinz 1706</strain>
    </source>
</reference>
<dbReference type="GO" id="GO:0003677">
    <property type="term" value="F:DNA binding"/>
    <property type="evidence" value="ECO:0007669"/>
    <property type="project" value="InterPro"/>
</dbReference>
<dbReference type="PANTHER" id="PTHR23272">
    <property type="entry name" value="BED FINGER-RELATED"/>
    <property type="match status" value="1"/>
</dbReference>
<dbReference type="InterPro" id="IPR012337">
    <property type="entry name" value="RNaseH-like_sf"/>
</dbReference>
<dbReference type="SUPFAM" id="SSF53098">
    <property type="entry name" value="Ribonuclease H-like"/>
    <property type="match status" value="1"/>
</dbReference>
<evidence type="ECO:0008006" key="6">
    <source>
        <dbReference type="Google" id="ProtNLM"/>
    </source>
</evidence>
<dbReference type="InParanoid" id="A0A3Q7G5F0"/>
<dbReference type="Proteomes" id="UP000004994">
    <property type="component" value="Chromosome 4"/>
</dbReference>
<evidence type="ECO:0000259" key="3">
    <source>
        <dbReference type="Pfam" id="PF14372"/>
    </source>
</evidence>
<feature type="compositionally biased region" description="Low complexity" evidence="1">
    <location>
        <begin position="127"/>
        <end position="145"/>
    </location>
</feature>